<dbReference type="HOGENOM" id="CLU_053305_1_1_7"/>
<reference evidence="3 4" key="1">
    <citation type="journal article" date="2010" name="Stand. Genomic Sci.">
        <title>Complete genome sequence of Haliangium ochraceum type strain (SMP-2).</title>
        <authorList>
            <consortium name="US DOE Joint Genome Institute (JGI-PGF)"/>
            <person name="Ivanova N."/>
            <person name="Daum C."/>
            <person name="Lang E."/>
            <person name="Abt B."/>
            <person name="Kopitz M."/>
            <person name="Saunders E."/>
            <person name="Lapidus A."/>
            <person name="Lucas S."/>
            <person name="Glavina Del Rio T."/>
            <person name="Nolan M."/>
            <person name="Tice H."/>
            <person name="Copeland A."/>
            <person name="Cheng J.F."/>
            <person name="Chen F."/>
            <person name="Bruce D."/>
            <person name="Goodwin L."/>
            <person name="Pitluck S."/>
            <person name="Mavromatis K."/>
            <person name="Pati A."/>
            <person name="Mikhailova N."/>
            <person name="Chen A."/>
            <person name="Palaniappan K."/>
            <person name="Land M."/>
            <person name="Hauser L."/>
            <person name="Chang Y.J."/>
            <person name="Jeffries C.D."/>
            <person name="Detter J.C."/>
            <person name="Brettin T."/>
            <person name="Rohde M."/>
            <person name="Goker M."/>
            <person name="Bristow J."/>
            <person name="Markowitz V."/>
            <person name="Eisen J.A."/>
            <person name="Hugenholtz P."/>
            <person name="Kyrpides N.C."/>
            <person name="Klenk H.P."/>
        </authorList>
    </citation>
    <scope>NUCLEOTIDE SEQUENCE [LARGE SCALE GENOMIC DNA]</scope>
    <source>
        <strain evidence="4">DSM 14365 / CIP 107738 / JCM 11303 / AJ 13395 / SMP-2</strain>
    </source>
</reference>
<dbReference type="OrthoDB" id="9813956at2"/>
<dbReference type="STRING" id="502025.Hoch_1313"/>
<dbReference type="Proteomes" id="UP000001880">
    <property type="component" value="Chromosome"/>
</dbReference>
<dbReference type="GO" id="GO:0051607">
    <property type="term" value="P:defense response to virus"/>
    <property type="evidence" value="ECO:0007669"/>
    <property type="project" value="UniProtKB-KW"/>
</dbReference>
<accession>D0LTH6</accession>
<dbReference type="PANTHER" id="PTHR39965">
    <property type="entry name" value="CRISPR SYSTEM CMR SUBUNIT CMR6"/>
    <property type="match status" value="1"/>
</dbReference>
<dbReference type="KEGG" id="hoh:Hoch_1313"/>
<keyword evidence="4" id="KW-1185">Reference proteome</keyword>
<evidence type="ECO:0000313" key="3">
    <source>
        <dbReference type="EMBL" id="ACY13871.1"/>
    </source>
</evidence>
<dbReference type="InterPro" id="IPR005537">
    <property type="entry name" value="RAMP_III_fam"/>
</dbReference>
<feature type="domain" description="CRISPR type III-associated protein" evidence="2">
    <location>
        <begin position="94"/>
        <end position="265"/>
    </location>
</feature>
<dbReference type="EMBL" id="CP001804">
    <property type="protein sequence ID" value="ACY13871.1"/>
    <property type="molecule type" value="Genomic_DNA"/>
</dbReference>
<dbReference type="InterPro" id="IPR010172">
    <property type="entry name" value="CRISPR-assoc_prot_TM1791"/>
</dbReference>
<sequence length="366" mass="40766">MSADKELFLHADAARHPTTSRRSTDTHAGLWYDKYYRWPASENQSSVSKDRGQREWLQTLTTGDPIARADRLDEFAGRRERLAQFHGGRTLYARTTSRFVTGLGRAHPVENGFAWHHSLGTPYLPGSGIKGLVRAWAGRAQYSAEDIDALLGKAPGRNLAAEVGRVIFLDAVPTVPPQLEADVMTPHYGAYYQQTEAPGDWLSPVPIVFLVAAAGLEFQFPVLPSARNSATAASDDDLETVIDWMQHALRDVGAGAKTAVGYGRFADAWSGLRYPLWVKDLTERREAQRPPLERAIIAVQDMPEQEALTLVRVLSQGGSEHSDMEREHLRAALCQVYLEAWSQRGGMGNTGEKKRKLYLRWLRGET</sequence>
<proteinExistence type="predicted"/>
<evidence type="ECO:0000256" key="1">
    <source>
        <dbReference type="ARBA" id="ARBA00023118"/>
    </source>
</evidence>
<dbReference type="Pfam" id="PF03787">
    <property type="entry name" value="RAMPs"/>
    <property type="match status" value="1"/>
</dbReference>
<keyword evidence="1" id="KW-0051">Antiviral defense</keyword>
<protein>
    <submittedName>
        <fullName evidence="3">CRISPR-associated RAMP protein, Cmr6 family</fullName>
    </submittedName>
</protein>
<name>D0LTH6_HALO1</name>
<dbReference type="NCBIfam" id="TIGR01898">
    <property type="entry name" value="cas_TM1791_cmr6"/>
    <property type="match status" value="1"/>
</dbReference>
<evidence type="ECO:0000313" key="4">
    <source>
        <dbReference type="Proteomes" id="UP000001880"/>
    </source>
</evidence>
<organism evidence="3 4">
    <name type="scientific">Haliangium ochraceum (strain DSM 14365 / JCM 11303 / SMP-2)</name>
    <dbReference type="NCBI Taxonomy" id="502025"/>
    <lineage>
        <taxon>Bacteria</taxon>
        <taxon>Pseudomonadati</taxon>
        <taxon>Myxococcota</taxon>
        <taxon>Polyangia</taxon>
        <taxon>Haliangiales</taxon>
        <taxon>Kofleriaceae</taxon>
        <taxon>Haliangium</taxon>
    </lineage>
</organism>
<evidence type="ECO:0000259" key="2">
    <source>
        <dbReference type="Pfam" id="PF03787"/>
    </source>
</evidence>
<dbReference type="PANTHER" id="PTHR39965:SF1">
    <property type="entry name" value="CRISPR SYSTEM CMR SUBUNIT CMR6"/>
    <property type="match status" value="1"/>
</dbReference>
<gene>
    <name evidence="3" type="ordered locus">Hoch_1313</name>
</gene>
<dbReference type="eggNOG" id="COG1604">
    <property type="taxonomic scope" value="Bacteria"/>
</dbReference>
<dbReference type="RefSeq" id="WP_012826480.1">
    <property type="nucleotide sequence ID" value="NC_013440.1"/>
</dbReference>
<dbReference type="AlphaFoldDB" id="D0LTH6"/>